<gene>
    <name evidence="1" type="ORF">P343_01560</name>
</gene>
<proteinExistence type="predicted"/>
<evidence type="ECO:0000313" key="2">
    <source>
        <dbReference type="Proteomes" id="UP000018296"/>
    </source>
</evidence>
<protein>
    <submittedName>
        <fullName evidence="1">Uncharacterized protein</fullName>
    </submittedName>
</protein>
<dbReference type="AlphaFoldDB" id="V6J1M3"/>
<reference evidence="1 2" key="1">
    <citation type="journal article" date="2013" name="Genome Announc.">
        <title>Genome Sequence of Sporolactobacillus laevolacticus DSM442, an Efficient Polymer-Grade D-Lactate Producer from Agricultural Waste Cottonseed as a Nitrogen Source.</title>
        <authorList>
            <person name="Wang H."/>
            <person name="Wang L."/>
            <person name="Ju J."/>
            <person name="Yu B."/>
            <person name="Ma Y."/>
        </authorList>
    </citation>
    <scope>NUCLEOTIDE SEQUENCE [LARGE SCALE GENOMIC DNA]</scope>
    <source>
        <strain evidence="1 2">DSM 442</strain>
    </source>
</reference>
<sequence length="29" mass="3375">MDAYVKGAIKPFVYERNQFDLLDEGRIAD</sequence>
<evidence type="ECO:0000313" key="1">
    <source>
        <dbReference type="EMBL" id="EST13695.1"/>
    </source>
</evidence>
<organism evidence="1 2">
    <name type="scientific">Sporolactobacillus laevolacticus DSM 442</name>
    <dbReference type="NCBI Taxonomy" id="1395513"/>
    <lineage>
        <taxon>Bacteria</taxon>
        <taxon>Bacillati</taxon>
        <taxon>Bacillota</taxon>
        <taxon>Bacilli</taxon>
        <taxon>Bacillales</taxon>
        <taxon>Sporolactobacillaceae</taxon>
        <taxon>Sporolactobacillus</taxon>
    </lineage>
</organism>
<keyword evidence="2" id="KW-1185">Reference proteome</keyword>
<dbReference type="EMBL" id="AWTC01000001">
    <property type="protein sequence ID" value="EST13695.1"/>
    <property type="molecule type" value="Genomic_DNA"/>
</dbReference>
<name>V6J1M3_9BACL</name>
<accession>V6J1M3</accession>
<dbReference type="STRING" id="1395513.P343_01560"/>
<dbReference type="Proteomes" id="UP000018296">
    <property type="component" value="Unassembled WGS sequence"/>
</dbReference>
<comment type="caution">
    <text evidence="1">The sequence shown here is derived from an EMBL/GenBank/DDBJ whole genome shotgun (WGS) entry which is preliminary data.</text>
</comment>